<dbReference type="AlphaFoldDB" id="A0A9P9APQ0"/>
<dbReference type="Proteomes" id="UP000777438">
    <property type="component" value="Unassembled WGS sequence"/>
</dbReference>
<dbReference type="PANTHER" id="PTHR42039">
    <property type="entry name" value="PUTATIVE (AFU_ORTHOLOGUE AFUA_3G02940)-RELATED"/>
    <property type="match status" value="1"/>
</dbReference>
<comment type="caution">
    <text evidence="2">The sequence shown here is derived from an EMBL/GenBank/DDBJ whole genome shotgun (WGS) entry which is preliminary data.</text>
</comment>
<dbReference type="OrthoDB" id="118256at2759"/>
<keyword evidence="1" id="KW-0732">Signal</keyword>
<evidence type="ECO:0000256" key="1">
    <source>
        <dbReference type="SAM" id="SignalP"/>
    </source>
</evidence>
<gene>
    <name evidence="2" type="ORF">B0T10DRAFT_48592</name>
</gene>
<reference evidence="2 3" key="1">
    <citation type="journal article" date="2021" name="Nat. Commun.">
        <title>Genetic determinants of endophytism in the Arabidopsis root mycobiome.</title>
        <authorList>
            <person name="Mesny F."/>
            <person name="Miyauchi S."/>
            <person name="Thiergart T."/>
            <person name="Pickel B."/>
            <person name="Atanasova L."/>
            <person name="Karlsson M."/>
            <person name="Huettel B."/>
            <person name="Barry K.W."/>
            <person name="Haridas S."/>
            <person name="Chen C."/>
            <person name="Bauer D."/>
            <person name="Andreopoulos W."/>
            <person name="Pangilinan J."/>
            <person name="LaButti K."/>
            <person name="Riley R."/>
            <person name="Lipzen A."/>
            <person name="Clum A."/>
            <person name="Drula E."/>
            <person name="Henrissat B."/>
            <person name="Kohler A."/>
            <person name="Grigoriev I.V."/>
            <person name="Martin F.M."/>
            <person name="Hacquard S."/>
        </authorList>
    </citation>
    <scope>NUCLEOTIDE SEQUENCE [LARGE SCALE GENOMIC DNA]</scope>
    <source>
        <strain evidence="2 3">MPI-CAGE-CH-0241</strain>
    </source>
</reference>
<proteinExistence type="predicted"/>
<evidence type="ECO:0000313" key="2">
    <source>
        <dbReference type="EMBL" id="KAH6889211.1"/>
    </source>
</evidence>
<dbReference type="GO" id="GO:0005576">
    <property type="term" value="C:extracellular region"/>
    <property type="evidence" value="ECO:0007669"/>
    <property type="project" value="InterPro"/>
</dbReference>
<dbReference type="GO" id="GO:0019863">
    <property type="term" value="F:IgE binding"/>
    <property type="evidence" value="ECO:0007669"/>
    <property type="project" value="InterPro"/>
</dbReference>
<dbReference type="InterPro" id="IPR038903">
    <property type="entry name" value="Allergen_Asp_f_4"/>
</dbReference>
<dbReference type="Pfam" id="PF25312">
    <property type="entry name" value="Allergen_Asp_f_4"/>
    <property type="match status" value="1"/>
</dbReference>
<name>A0A9P9APQ0_9HYPO</name>
<accession>A0A9P9APQ0</accession>
<dbReference type="PANTHER" id="PTHR42039:SF1">
    <property type="entry name" value="PUTATIVE (AFU_ORTHOLOGUE AFUA_3G02940)-RELATED"/>
    <property type="match status" value="1"/>
</dbReference>
<feature type="signal peptide" evidence="1">
    <location>
        <begin position="1"/>
        <end position="18"/>
    </location>
</feature>
<dbReference type="EMBL" id="JAGPYM010000011">
    <property type="protein sequence ID" value="KAH6889211.1"/>
    <property type="molecule type" value="Genomic_DNA"/>
</dbReference>
<protein>
    <recommendedName>
        <fullName evidence="4">Allergen Asp f 4</fullName>
    </recommendedName>
</protein>
<evidence type="ECO:0000313" key="3">
    <source>
        <dbReference type="Proteomes" id="UP000777438"/>
    </source>
</evidence>
<organism evidence="2 3">
    <name type="scientific">Thelonectria olida</name>
    <dbReference type="NCBI Taxonomy" id="1576542"/>
    <lineage>
        <taxon>Eukaryota</taxon>
        <taxon>Fungi</taxon>
        <taxon>Dikarya</taxon>
        <taxon>Ascomycota</taxon>
        <taxon>Pezizomycotina</taxon>
        <taxon>Sordariomycetes</taxon>
        <taxon>Hypocreomycetidae</taxon>
        <taxon>Hypocreales</taxon>
        <taxon>Nectriaceae</taxon>
        <taxon>Thelonectria</taxon>
    </lineage>
</organism>
<feature type="chain" id="PRO_5040188225" description="Allergen Asp f 4" evidence="1">
    <location>
        <begin position="19"/>
        <end position="276"/>
    </location>
</feature>
<sequence length="276" mass="27914">MKFSASVLLASAALGVTAHPSGHAHMHKKDFVVARKPDVVTQYVTQTAAAAAAATSTASASSDDDSSSGYVEFCSSAASKRATTEEIAYKGNTGTASNYGCNIMTVSKSVASKYDYTATFTNSVAKDQACVCFNKIGPDGGINGFWKGNEAISFTLPASGSKTVAFQANSQGGCACSVGTEVATTSIGQYAATWLEFDFENTSNNGWSGADASCLVAAAAGLDIPALKVCFDGTCSTVNTGGTGDNAYLGGMEALDGVGLNIASGKKVALAITVGQ</sequence>
<keyword evidence="3" id="KW-1185">Reference proteome</keyword>
<evidence type="ECO:0008006" key="4">
    <source>
        <dbReference type="Google" id="ProtNLM"/>
    </source>
</evidence>